<proteinExistence type="predicted"/>
<keyword evidence="2" id="KW-1185">Reference proteome</keyword>
<protein>
    <submittedName>
        <fullName evidence="1">Protein of unassigned function</fullName>
    </submittedName>
</protein>
<evidence type="ECO:0000313" key="1">
    <source>
        <dbReference type="EMBL" id="AIQ91432.1"/>
    </source>
</evidence>
<dbReference type="KEGG" id="mor:MOC_3677"/>
<evidence type="ECO:0000313" key="2">
    <source>
        <dbReference type="Proteomes" id="UP000029492"/>
    </source>
</evidence>
<dbReference type="Proteomes" id="UP000029492">
    <property type="component" value="Chromosome"/>
</dbReference>
<dbReference type="AlphaFoldDB" id="A0A089NVN0"/>
<gene>
    <name evidence="1" type="ORF">MOC_3677</name>
</gene>
<accession>A0A089NVN0</accession>
<organism evidence="1 2">
    <name type="scientific">Methylobacterium oryzae CBMB20</name>
    <dbReference type="NCBI Taxonomy" id="693986"/>
    <lineage>
        <taxon>Bacteria</taxon>
        <taxon>Pseudomonadati</taxon>
        <taxon>Pseudomonadota</taxon>
        <taxon>Alphaproteobacteria</taxon>
        <taxon>Hyphomicrobiales</taxon>
        <taxon>Methylobacteriaceae</taxon>
        <taxon>Methylobacterium</taxon>
    </lineage>
</organism>
<dbReference type="HOGENOM" id="CLU_3154776_0_0_5"/>
<dbReference type="EMBL" id="CP003811">
    <property type="protein sequence ID" value="AIQ91432.1"/>
    <property type="molecule type" value="Genomic_DNA"/>
</dbReference>
<name>A0A089NVN0_9HYPH</name>
<sequence length="48" mass="5608">MSLTIISFFRMIAFLKFAQRFIVHKYFRLNLSDAIGRQPVRANDDTSA</sequence>
<reference evidence="1 2" key="1">
    <citation type="journal article" date="2014" name="PLoS ONE">
        <title>Genome Information of Methylobacterium oryzae, a Plant-Probiotic Methylotroph in the Phyllosphere.</title>
        <authorList>
            <person name="Kwak M.J."/>
            <person name="Jeong H."/>
            <person name="Madhaiyan M."/>
            <person name="Lee Y."/>
            <person name="Sa T.M."/>
            <person name="Oh T.K."/>
            <person name="Kim J.F."/>
        </authorList>
    </citation>
    <scope>NUCLEOTIDE SEQUENCE [LARGE SCALE GENOMIC DNA]</scope>
    <source>
        <strain evidence="1 2">CBMB20</strain>
    </source>
</reference>